<gene>
    <name evidence="1" type="ORF">GCM10023149_53940</name>
</gene>
<accession>A0ABP8HN23</accession>
<dbReference type="Proteomes" id="UP001500582">
    <property type="component" value="Unassembled WGS sequence"/>
</dbReference>
<comment type="caution">
    <text evidence="1">The sequence shown here is derived from an EMBL/GenBank/DDBJ whole genome shotgun (WGS) entry which is preliminary data.</text>
</comment>
<evidence type="ECO:0000313" key="2">
    <source>
        <dbReference type="Proteomes" id="UP001500582"/>
    </source>
</evidence>
<dbReference type="RefSeq" id="WP_345214355.1">
    <property type="nucleotide sequence ID" value="NZ_BAABFT010000032.1"/>
</dbReference>
<evidence type="ECO:0000313" key="1">
    <source>
        <dbReference type="EMBL" id="GAA4341563.1"/>
    </source>
</evidence>
<organism evidence="1 2">
    <name type="scientific">Mucilaginibacter gynuensis</name>
    <dbReference type="NCBI Taxonomy" id="1302236"/>
    <lineage>
        <taxon>Bacteria</taxon>
        <taxon>Pseudomonadati</taxon>
        <taxon>Bacteroidota</taxon>
        <taxon>Sphingobacteriia</taxon>
        <taxon>Sphingobacteriales</taxon>
        <taxon>Sphingobacteriaceae</taxon>
        <taxon>Mucilaginibacter</taxon>
    </lineage>
</organism>
<protein>
    <submittedName>
        <fullName evidence="1">Uncharacterized protein</fullName>
    </submittedName>
</protein>
<sequence>MNLSIKQRLLLPHIFSENKDSITEAAVQRDIRVKVMIEEDEALHIALKQSANGYHWDAQKGMAKEVEFTQTELNYLKESIYTLSRAGGITQDILSLVEKIASI</sequence>
<dbReference type="EMBL" id="BAABFT010000032">
    <property type="protein sequence ID" value="GAA4341563.1"/>
    <property type="molecule type" value="Genomic_DNA"/>
</dbReference>
<keyword evidence="2" id="KW-1185">Reference proteome</keyword>
<reference evidence="2" key="1">
    <citation type="journal article" date="2019" name="Int. J. Syst. Evol. Microbiol.">
        <title>The Global Catalogue of Microorganisms (GCM) 10K type strain sequencing project: providing services to taxonomists for standard genome sequencing and annotation.</title>
        <authorList>
            <consortium name="The Broad Institute Genomics Platform"/>
            <consortium name="The Broad Institute Genome Sequencing Center for Infectious Disease"/>
            <person name="Wu L."/>
            <person name="Ma J."/>
        </authorList>
    </citation>
    <scope>NUCLEOTIDE SEQUENCE [LARGE SCALE GENOMIC DNA]</scope>
    <source>
        <strain evidence="2">JCM 17705</strain>
    </source>
</reference>
<proteinExistence type="predicted"/>
<name>A0ABP8HN23_9SPHI</name>